<dbReference type="HOGENOM" id="CLU_016205_0_0_1"/>
<gene>
    <name evidence="1" type="ORF">PHACADRAFT_260246</name>
</gene>
<name>K5UUR2_PHACS</name>
<dbReference type="AlphaFoldDB" id="K5UUR2"/>
<organism evidence="1 2">
    <name type="scientific">Phanerochaete carnosa (strain HHB-10118-sp)</name>
    <name type="common">White-rot fungus</name>
    <name type="synonym">Peniophora carnosa</name>
    <dbReference type="NCBI Taxonomy" id="650164"/>
    <lineage>
        <taxon>Eukaryota</taxon>
        <taxon>Fungi</taxon>
        <taxon>Dikarya</taxon>
        <taxon>Basidiomycota</taxon>
        <taxon>Agaricomycotina</taxon>
        <taxon>Agaricomycetes</taxon>
        <taxon>Polyporales</taxon>
        <taxon>Phanerochaetaceae</taxon>
        <taxon>Phanerochaete</taxon>
    </lineage>
</organism>
<accession>K5UUR2</accession>
<dbReference type="Proteomes" id="UP000008370">
    <property type="component" value="Unassembled WGS sequence"/>
</dbReference>
<evidence type="ECO:0008006" key="3">
    <source>
        <dbReference type="Google" id="ProtNLM"/>
    </source>
</evidence>
<evidence type="ECO:0000313" key="1">
    <source>
        <dbReference type="EMBL" id="EKM53751.1"/>
    </source>
</evidence>
<proteinExistence type="predicted"/>
<reference evidence="1 2" key="1">
    <citation type="journal article" date="2012" name="BMC Genomics">
        <title>Comparative genomics of the white-rot fungi, Phanerochaete carnosa and P. chrysosporium, to elucidate the genetic basis of the distinct wood types they colonize.</title>
        <authorList>
            <person name="Suzuki H."/>
            <person name="MacDonald J."/>
            <person name="Syed K."/>
            <person name="Salamov A."/>
            <person name="Hori C."/>
            <person name="Aerts A."/>
            <person name="Henrissat B."/>
            <person name="Wiebenga A."/>
            <person name="vanKuyk P.A."/>
            <person name="Barry K."/>
            <person name="Lindquist E."/>
            <person name="LaButti K."/>
            <person name="Lapidus A."/>
            <person name="Lucas S."/>
            <person name="Coutinho P."/>
            <person name="Gong Y."/>
            <person name="Samejima M."/>
            <person name="Mahadevan R."/>
            <person name="Abou-Zaid M."/>
            <person name="de Vries R.P."/>
            <person name="Igarashi K."/>
            <person name="Yadav J.S."/>
            <person name="Grigoriev I.V."/>
            <person name="Master E.R."/>
        </authorList>
    </citation>
    <scope>NUCLEOTIDE SEQUENCE [LARGE SCALE GENOMIC DNA]</scope>
    <source>
        <strain evidence="1 2">HHB-10118-sp</strain>
    </source>
</reference>
<keyword evidence="2" id="KW-1185">Reference proteome</keyword>
<dbReference type="RefSeq" id="XP_007398429.1">
    <property type="nucleotide sequence ID" value="XM_007398367.1"/>
</dbReference>
<dbReference type="KEGG" id="pco:PHACADRAFT_260246"/>
<dbReference type="EMBL" id="JH930474">
    <property type="protein sequence ID" value="EKM53751.1"/>
    <property type="molecule type" value="Genomic_DNA"/>
</dbReference>
<dbReference type="GeneID" id="18917675"/>
<dbReference type="InParanoid" id="K5UUR2"/>
<protein>
    <recommendedName>
        <fullName evidence="3">Heterokaryon incompatibility domain-containing protein</fullName>
    </recommendedName>
</protein>
<evidence type="ECO:0000313" key="2">
    <source>
        <dbReference type="Proteomes" id="UP000008370"/>
    </source>
</evidence>
<dbReference type="OrthoDB" id="5418601at2759"/>
<sequence length="656" mass="75280">MGVHLTDNSRRQPYSAMKARREVWGRIKMSELGVPLDRLFTSNGQGKAFSLVPEPRSSIPFQWVHFGPGAIPNILANTPCTALNIPEALDLLNDILGTSHLLTKPGLERCLDHFLRNSQDFGQVYGSLRCHWRSNFTRLLSDLAEKRTEDEATRRNALDGDHISNSQVPPRRVWDLYSNRVFPYYAIDLDEASHTLWTISHSWVRESARTDVWTPINGYEWPVSIPKHKDASLNHVRVELLNLGAEYVWLDVLCLRQRGCPENEELRKEEWKLDVPTIGYVYSFQYRPCVTYFNGLGLPFDPSPRALASTRHWCKRVWTVQEATDNWLPGGATGATSEDTRRFFREHLPRSIPRKGLLFLDHMAFAVQAMRGRHSTTELDRVHGLAYILDCETLPIYDEGISPTLAWIALLKHMSPFSRWRVALRHAKRYPDDTSLLPSWRDFMRCGRKDTVHPSDYLWSYSDLRLLDPSRVHMLETGAYFHKAIYLFGPVVINREGKEDESGYEKLKLQAAGASGDLSCYEIRKCKIRGTFSRDVKHVILKLASDVWVVAEVNGEQQVEGKLELEVIKRGCIFFPSDKTPRLQWSTRCVVYISEGEDRRRKVVFRRPVTLFGQRSGNTSASDNAPRRALRAHSRIRTFSRDRLHQAPNVTATGAP</sequence>